<reference evidence="1" key="1">
    <citation type="submission" date="2019-12" db="EMBL/GenBank/DDBJ databases">
        <title>An insight into the sialome of adult female Ixodes ricinus ticks feeding for 6 days.</title>
        <authorList>
            <person name="Perner J."/>
            <person name="Ribeiro J.M.C."/>
        </authorList>
    </citation>
    <scope>NUCLEOTIDE SEQUENCE</scope>
    <source>
        <strain evidence="1">Semi-engorged</strain>
        <tissue evidence="1">Salivary glands</tissue>
    </source>
</reference>
<accession>A0A6B0ULG9</accession>
<proteinExistence type="predicted"/>
<protein>
    <submittedName>
        <fullName evidence="1">Putative secreted protein</fullName>
    </submittedName>
</protein>
<sequence length="113" mass="12598">MACPLACILGTTFASMEAEVHGRSWLHSFEKGLVVWPLESTELGFRDALQSCLSVITWVTSLPKKDSTTAPRFFKSRTSWVWGRWPLKSKKNLSFSSGLHCAGVSDFTLFISP</sequence>
<name>A0A6B0ULG9_IXORI</name>
<evidence type="ECO:0000313" key="1">
    <source>
        <dbReference type="EMBL" id="MXU90288.1"/>
    </source>
</evidence>
<dbReference type="AlphaFoldDB" id="A0A6B0ULG9"/>
<organism evidence="1">
    <name type="scientific">Ixodes ricinus</name>
    <name type="common">Common tick</name>
    <name type="synonym">Acarus ricinus</name>
    <dbReference type="NCBI Taxonomy" id="34613"/>
    <lineage>
        <taxon>Eukaryota</taxon>
        <taxon>Metazoa</taxon>
        <taxon>Ecdysozoa</taxon>
        <taxon>Arthropoda</taxon>
        <taxon>Chelicerata</taxon>
        <taxon>Arachnida</taxon>
        <taxon>Acari</taxon>
        <taxon>Parasitiformes</taxon>
        <taxon>Ixodida</taxon>
        <taxon>Ixodoidea</taxon>
        <taxon>Ixodidae</taxon>
        <taxon>Ixodinae</taxon>
        <taxon>Ixodes</taxon>
    </lineage>
</organism>
<dbReference type="EMBL" id="GIFC01008205">
    <property type="protein sequence ID" value="MXU90288.1"/>
    <property type="molecule type" value="Transcribed_RNA"/>
</dbReference>